<evidence type="ECO:0000256" key="5">
    <source>
        <dbReference type="ARBA" id="ARBA00023022"/>
    </source>
</evidence>
<name>A0A1B0D2U2_PHLPP</name>
<sequence length="169" mass="18196">MAFRCIIFAVAIALPAAWANSAGAPVVACDDLVPQHHVDPQTSPAPYSYVLPQKRTVAPGESFQVTVKGNSKTDTIKGFLVQARTAGDSQSVGTFTSLPGQTTQTLTCGKGQSNALTHTKIEKNVEAITFKYTVPQNAQKGQQFNFLCTVARDGYVFWVRIPSEKFTVG</sequence>
<dbReference type="CDD" id="cd08544">
    <property type="entry name" value="Reeler"/>
    <property type="match status" value="1"/>
</dbReference>
<proteinExistence type="inferred from homology"/>
<dbReference type="Pfam" id="PF02014">
    <property type="entry name" value="Reeler"/>
    <property type="match status" value="1"/>
</dbReference>
<dbReference type="EnsemblMetazoa" id="PPAI001665-RA">
    <property type="protein sequence ID" value="PPAI001665-PA"/>
    <property type="gene ID" value="PPAI001665"/>
</dbReference>
<dbReference type="Gene3D" id="2.60.40.4060">
    <property type="entry name" value="Reeler domain"/>
    <property type="match status" value="1"/>
</dbReference>
<dbReference type="GO" id="GO:0045087">
    <property type="term" value="P:innate immune response"/>
    <property type="evidence" value="ECO:0007669"/>
    <property type="project" value="UniProtKB-KW"/>
</dbReference>
<evidence type="ECO:0000256" key="2">
    <source>
        <dbReference type="ARBA" id="ARBA00022529"/>
    </source>
</evidence>
<keyword evidence="5" id="KW-0044">Antibiotic</keyword>
<protein>
    <submittedName>
        <fullName evidence="6">Uncharacterized protein</fullName>
    </submittedName>
</protein>
<dbReference type="GO" id="GO:0042832">
    <property type="term" value="P:defense response to protozoan"/>
    <property type="evidence" value="ECO:0007669"/>
    <property type="project" value="UniProtKB-ARBA"/>
</dbReference>
<dbReference type="PROSITE" id="PS51019">
    <property type="entry name" value="REELIN"/>
    <property type="match status" value="1"/>
</dbReference>
<organism evidence="6 7">
    <name type="scientific">Phlebotomus papatasi</name>
    <name type="common">Sandfly</name>
    <dbReference type="NCBI Taxonomy" id="29031"/>
    <lineage>
        <taxon>Eukaryota</taxon>
        <taxon>Metazoa</taxon>
        <taxon>Ecdysozoa</taxon>
        <taxon>Arthropoda</taxon>
        <taxon>Hexapoda</taxon>
        <taxon>Insecta</taxon>
        <taxon>Pterygota</taxon>
        <taxon>Neoptera</taxon>
        <taxon>Endopterygota</taxon>
        <taxon>Diptera</taxon>
        <taxon>Nematocera</taxon>
        <taxon>Psychodoidea</taxon>
        <taxon>Psychodidae</taxon>
        <taxon>Phlebotomus</taxon>
        <taxon>Phlebotomus</taxon>
    </lineage>
</organism>
<keyword evidence="7" id="KW-1185">Reference proteome</keyword>
<keyword evidence="4" id="KW-0391">Immunity</keyword>
<dbReference type="InterPro" id="IPR002861">
    <property type="entry name" value="Reeler_dom"/>
</dbReference>
<accession>A0A1B0D2U2</accession>
<evidence type="ECO:0000256" key="4">
    <source>
        <dbReference type="ARBA" id="ARBA00022859"/>
    </source>
</evidence>
<dbReference type="InterPro" id="IPR042307">
    <property type="entry name" value="Reeler_sf"/>
</dbReference>
<dbReference type="PANTHER" id="PTHR45828">
    <property type="entry name" value="CYTOCHROME B561/FERRIC REDUCTASE TRANSMEMBRANE"/>
    <property type="match status" value="1"/>
</dbReference>
<evidence type="ECO:0000313" key="7">
    <source>
        <dbReference type="Proteomes" id="UP000092462"/>
    </source>
</evidence>
<dbReference type="VEuPathDB" id="VectorBase:PPAI001665"/>
<comment type="similarity">
    <text evidence="1">Belongs to the insect defense protein family.</text>
</comment>
<dbReference type="PANTHER" id="PTHR45828:SF33">
    <property type="entry name" value="DOMON DOMAIN-CONTAINING PROTEIN"/>
    <property type="match status" value="1"/>
</dbReference>
<dbReference type="EMBL" id="AJVK01002846">
    <property type="status" value="NOT_ANNOTATED_CDS"/>
    <property type="molecule type" value="Genomic_DNA"/>
</dbReference>
<keyword evidence="2" id="KW-0929">Antimicrobial</keyword>
<dbReference type="AlphaFoldDB" id="A0A1B0D2U2"/>
<evidence type="ECO:0000256" key="3">
    <source>
        <dbReference type="ARBA" id="ARBA00022588"/>
    </source>
</evidence>
<keyword evidence="3" id="KW-0399">Innate immunity</keyword>
<dbReference type="FunFam" id="2.60.40.4060:FF:000003">
    <property type="entry name" value="Ferric chelate reductase 1"/>
    <property type="match status" value="1"/>
</dbReference>
<evidence type="ECO:0000256" key="1">
    <source>
        <dbReference type="ARBA" id="ARBA00008501"/>
    </source>
</evidence>
<reference evidence="6" key="1">
    <citation type="submission" date="2022-08" db="UniProtKB">
        <authorList>
            <consortium name="EnsemblMetazoa"/>
        </authorList>
    </citation>
    <scope>IDENTIFICATION</scope>
    <source>
        <strain evidence="6">Israel</strain>
    </source>
</reference>
<dbReference type="Proteomes" id="UP000092462">
    <property type="component" value="Unassembled WGS sequence"/>
</dbReference>
<dbReference type="GO" id="GO:0016020">
    <property type="term" value="C:membrane"/>
    <property type="evidence" value="ECO:0007669"/>
    <property type="project" value="TreeGrafter"/>
</dbReference>
<dbReference type="GO" id="GO:0042742">
    <property type="term" value="P:defense response to bacterium"/>
    <property type="evidence" value="ECO:0007669"/>
    <property type="project" value="UniProtKB-KW"/>
</dbReference>
<dbReference type="InterPro" id="IPR051237">
    <property type="entry name" value="Ferric-chelate_Red/DefProt"/>
</dbReference>
<evidence type="ECO:0000313" key="6">
    <source>
        <dbReference type="EnsemblMetazoa" id="PPAI001665-PA"/>
    </source>
</evidence>
<dbReference type="VEuPathDB" id="VectorBase:PPAPM1_000966"/>